<organism evidence="1 2">
    <name type="scientific">Candidatus Mycobacterium wuenschmannii</name>
    <dbReference type="NCBI Taxonomy" id="3027808"/>
    <lineage>
        <taxon>Bacteria</taxon>
        <taxon>Bacillati</taxon>
        <taxon>Actinomycetota</taxon>
        <taxon>Actinomycetes</taxon>
        <taxon>Mycobacteriales</taxon>
        <taxon>Mycobacteriaceae</taxon>
        <taxon>Mycobacterium</taxon>
    </lineage>
</organism>
<keyword evidence="2" id="KW-1185">Reference proteome</keyword>
<evidence type="ECO:0000313" key="2">
    <source>
        <dbReference type="Proteomes" id="UP001236585"/>
    </source>
</evidence>
<protein>
    <submittedName>
        <fullName evidence="1">Uncharacterized protein</fullName>
    </submittedName>
</protein>
<gene>
    <name evidence="1" type="ORF">PT015_23930</name>
</gene>
<sequence>MSSRQSASPWRGYTNQIVYGTELQSPIDDDLLNRLADELIRQRYFRDPVESYYKAAVDALKSGEDIRLDDSQDEGAVHDLLTRLLVVLDERRPWPEPAFKALPVEEWRAIAAAPKIGQIPARPVDVQGRLYRSFAHYEWGGQELRILILRLRSGQIVGLRIGSLAQPNVDVYSPSDPVEVRASLQDLGLDLQTTVD</sequence>
<reference evidence="1 2" key="1">
    <citation type="journal article" date="2023" name="Microbiol. Resour. Announc.">
        <title>Complete Genome Sequence of Mycobacterium wuenschmanii, a novel Nontuberculous Mycobacterium Isolated from a captive population of Amazon Milk Frogs.</title>
        <authorList>
            <person name="Hicks J."/>
            <person name="Zeineldin M."/>
            <person name="Ward H."/>
            <person name="Wuenschmann A."/>
            <person name="Camp P."/>
            <person name="Farrell D."/>
            <person name="Lehman K."/>
            <person name="Thacker T."/>
            <person name="Cuthbert E."/>
        </authorList>
    </citation>
    <scope>NUCLEOTIDE SEQUENCE [LARGE SCALE GENOMIC DNA]</scope>
    <source>
        <strain evidence="1 2">Wuenschmanii</strain>
    </source>
</reference>
<accession>A0ABY8VXV0</accession>
<dbReference type="Proteomes" id="UP001236585">
    <property type="component" value="Chromosome"/>
</dbReference>
<name>A0ABY8VXV0_9MYCO</name>
<dbReference type="RefSeq" id="WP_285187749.1">
    <property type="nucleotide sequence ID" value="NZ_CP126981.1"/>
</dbReference>
<evidence type="ECO:0000313" key="1">
    <source>
        <dbReference type="EMBL" id="WIM87835.1"/>
    </source>
</evidence>
<dbReference type="EMBL" id="CP126981">
    <property type="protein sequence ID" value="WIM87835.1"/>
    <property type="molecule type" value="Genomic_DNA"/>
</dbReference>
<proteinExistence type="predicted"/>